<dbReference type="InterPro" id="IPR045851">
    <property type="entry name" value="AMP-bd_C_sf"/>
</dbReference>
<organism evidence="3 4">
    <name type="scientific">Sphingopyxis macrogoltabida</name>
    <name type="common">Sphingomonas macrogoltabidus</name>
    <dbReference type="NCBI Taxonomy" id="33050"/>
    <lineage>
        <taxon>Bacteria</taxon>
        <taxon>Pseudomonadati</taxon>
        <taxon>Pseudomonadota</taxon>
        <taxon>Alphaproteobacteria</taxon>
        <taxon>Sphingomonadales</taxon>
        <taxon>Sphingomonadaceae</taxon>
        <taxon>Sphingopyxis</taxon>
    </lineage>
</organism>
<dbReference type="Pfam" id="PF13193">
    <property type="entry name" value="AMP-binding_C"/>
    <property type="match status" value="1"/>
</dbReference>
<dbReference type="GO" id="GO:0016877">
    <property type="term" value="F:ligase activity, forming carbon-sulfur bonds"/>
    <property type="evidence" value="ECO:0007669"/>
    <property type="project" value="UniProtKB-ARBA"/>
</dbReference>
<evidence type="ECO:0008006" key="5">
    <source>
        <dbReference type="Google" id="ProtNLM"/>
    </source>
</evidence>
<evidence type="ECO:0000259" key="2">
    <source>
        <dbReference type="Pfam" id="PF13193"/>
    </source>
</evidence>
<evidence type="ECO:0000313" key="3">
    <source>
        <dbReference type="EMBL" id="AMU92682.1"/>
    </source>
</evidence>
<keyword evidence="3" id="KW-0614">Plasmid</keyword>
<protein>
    <recommendedName>
        <fullName evidence="5">AMP-dependent synthetase</fullName>
    </recommendedName>
</protein>
<name>A0AAC9AZ88_SPHMC</name>
<evidence type="ECO:0000313" key="4">
    <source>
        <dbReference type="Proteomes" id="UP000076088"/>
    </source>
</evidence>
<dbReference type="Gene3D" id="3.30.300.30">
    <property type="match status" value="1"/>
</dbReference>
<dbReference type="InterPro" id="IPR025110">
    <property type="entry name" value="AMP-bd_C"/>
</dbReference>
<feature type="domain" description="AMP-binding enzyme C-terminal" evidence="2">
    <location>
        <begin position="415"/>
        <end position="488"/>
    </location>
</feature>
<dbReference type="Proteomes" id="UP000076088">
    <property type="component" value="Plasmid unnamed1"/>
</dbReference>
<feature type="domain" description="AMP-dependent synthetase/ligase" evidence="1">
    <location>
        <begin position="19"/>
        <end position="372"/>
    </location>
</feature>
<accession>A0AAC9AZ88</accession>
<keyword evidence="4" id="KW-1185">Reference proteome</keyword>
<dbReference type="Gene3D" id="3.40.50.12780">
    <property type="entry name" value="N-terminal domain of ligase-like"/>
    <property type="match status" value="1"/>
</dbReference>
<reference evidence="4" key="1">
    <citation type="submission" date="2015-11" db="EMBL/GenBank/DDBJ databases">
        <title>Complete genome sequence of a polyethylene-glycol degrader Sphingopyxis macrogoltabida 203N (NBRC 111659).</title>
        <authorList>
            <person name="Yoshiyuki O."/>
            <person name="Shouta N."/>
            <person name="Nagata Y."/>
            <person name="Numata M."/>
            <person name="Tsuchikane K."/>
            <person name="Hosoyama A."/>
            <person name="Yamazoe A."/>
            <person name="Tsuda M."/>
            <person name="Fujita N."/>
            <person name="Kawai F."/>
        </authorList>
    </citation>
    <scope>NUCLEOTIDE SEQUENCE [LARGE SCALE GENOMIC DNA]</scope>
    <source>
        <strain evidence="4">203N</strain>
        <plasmid evidence="4">unnamed1</plasmid>
    </source>
</reference>
<dbReference type="EMBL" id="CP013345">
    <property type="protein sequence ID" value="AMU92682.1"/>
    <property type="molecule type" value="Genomic_DNA"/>
</dbReference>
<reference evidence="3 4" key="2">
    <citation type="journal article" date="2016" name="Genome Announc.">
        <title>Complete Genome Sequence of Sphingopyxis macrogoltabida Strain 203N (NBRC 111659), a Polyethylene Glycol Degrader.</title>
        <authorList>
            <person name="Ohtsubo Y."/>
            <person name="Nonoyama S."/>
            <person name="Nagata Y."/>
            <person name="Numata M."/>
            <person name="Tsuchikane K."/>
            <person name="Hosoyama A."/>
            <person name="Yamazoe A."/>
            <person name="Tsuda M."/>
            <person name="Fujita N."/>
            <person name="Kawai F."/>
        </authorList>
    </citation>
    <scope>NUCLEOTIDE SEQUENCE [LARGE SCALE GENOMIC DNA]</scope>
    <source>
        <strain evidence="3 4">203N</strain>
    </source>
</reference>
<proteinExistence type="predicted"/>
<dbReference type="RefSeq" id="WP_054734875.1">
    <property type="nucleotide sequence ID" value="NZ_CP009430.1"/>
</dbReference>
<dbReference type="PANTHER" id="PTHR43767">
    <property type="entry name" value="LONG-CHAIN-FATTY-ACID--COA LIGASE"/>
    <property type="match status" value="1"/>
</dbReference>
<dbReference type="PANTHER" id="PTHR43767:SF10">
    <property type="entry name" value="SURFACTIN SYNTHASE SUBUNIT 1"/>
    <property type="match status" value="1"/>
</dbReference>
<dbReference type="Pfam" id="PF00501">
    <property type="entry name" value="AMP-binding"/>
    <property type="match status" value="1"/>
</dbReference>
<dbReference type="AlphaFoldDB" id="A0AAC9AZ88"/>
<sequence length="504" mass="54047">MTTIADQIAAHFASLPTLEPDSIAVRYGDTRTSWGQLGQVGDGILASLNTAGVPKGSSIGWIARNDPALLGALIGLIKGGYTVSPVNPHQPVAKIAEQLRALQMAASVGVAQDFHPEVREALADTGGVGVVIDAHATPAAQLLGAGDVVGPGPFRILDDAIVERLTSGTTGEPKRIQVPAATFQKALELGARSEKDKQAEPLKVKRSPGILLTTFSHSGGLWGALLALNQARPVELFDKFDVQRWADAVERGQVKAANLVPSMITMVLEQGVAPEKIKSLLVIRAGTAPLDPETQRLFEETYGIPVLTEYSASEFMGGIAGWSLADHKAYGESKRGAAGTLRPDMQVKITDVATGEELERGQIGILNLKSPRIGPDFIRTTDLASFDTDDFLWIHGRADEAINRGGFKILPEKVAETLRLHEAVREAGILAAKDSRLGQVPIAVVEIVDGARTSEQELKDFVRSQMPAYMVPTAIELVDALPRTLSMKVDRPALRALFKDKYQF</sequence>
<dbReference type="CDD" id="cd04433">
    <property type="entry name" value="AFD_class_I"/>
    <property type="match status" value="1"/>
</dbReference>
<dbReference type="InterPro" id="IPR050237">
    <property type="entry name" value="ATP-dep_AMP-bd_enzyme"/>
</dbReference>
<dbReference type="KEGG" id="smaz:LH19_26970"/>
<geneLocation type="plasmid" evidence="3 4">
    <name>unnamed1</name>
</geneLocation>
<evidence type="ECO:0000259" key="1">
    <source>
        <dbReference type="Pfam" id="PF00501"/>
    </source>
</evidence>
<dbReference type="InterPro" id="IPR042099">
    <property type="entry name" value="ANL_N_sf"/>
</dbReference>
<dbReference type="InterPro" id="IPR000873">
    <property type="entry name" value="AMP-dep_synth/lig_dom"/>
</dbReference>
<dbReference type="SUPFAM" id="SSF56801">
    <property type="entry name" value="Acetyl-CoA synthetase-like"/>
    <property type="match status" value="1"/>
</dbReference>
<gene>
    <name evidence="3" type="ORF">ATM17_30965</name>
</gene>